<dbReference type="STRING" id="1288385.ERS137968_04980"/>
<evidence type="ECO:0000313" key="1">
    <source>
        <dbReference type="EMBL" id="CNI60273.1"/>
    </source>
</evidence>
<dbReference type="RefSeq" id="WP_049615241.1">
    <property type="nucleotide sequence ID" value="NZ_CQAZ01000075.1"/>
</dbReference>
<dbReference type="Proteomes" id="UP000045840">
    <property type="component" value="Unassembled WGS sequence"/>
</dbReference>
<organism evidence="1 2">
    <name type="scientific">Yersinia pekkanenii</name>
    <dbReference type="NCBI Taxonomy" id="1288385"/>
    <lineage>
        <taxon>Bacteria</taxon>
        <taxon>Pseudomonadati</taxon>
        <taxon>Pseudomonadota</taxon>
        <taxon>Gammaproteobacteria</taxon>
        <taxon>Enterobacterales</taxon>
        <taxon>Yersiniaceae</taxon>
        <taxon>Yersinia</taxon>
    </lineage>
</organism>
<evidence type="ECO:0000313" key="2">
    <source>
        <dbReference type="Proteomes" id="UP000045840"/>
    </source>
</evidence>
<sequence length="166" mass="17465">MDTQYTNALTPDILAGMDISPFTAEQLAAMTEEARDLIDAQKAFCRAHPVTAIYRLAVAGCLTRRGGVGDEFNPNPEEGHKIALDNNGQMASVLTEGCTVTYPDGSTARIVSSAGRSYAAEDRGIALVGSVLDNGDEIISTPQSSCVLVGRKGVAIADDFLITGQK</sequence>
<dbReference type="EMBL" id="CQAZ01000075">
    <property type="protein sequence ID" value="CNI60273.1"/>
    <property type="molecule type" value="Genomic_DNA"/>
</dbReference>
<dbReference type="AlphaFoldDB" id="A0A0T9RFR0"/>
<reference evidence="2" key="1">
    <citation type="submission" date="2015-03" db="EMBL/GenBank/DDBJ databases">
        <authorList>
            <consortium name="Pathogen Informatics"/>
        </authorList>
    </citation>
    <scope>NUCLEOTIDE SEQUENCE [LARGE SCALE GENOMIC DNA]</scope>
    <source>
        <strain evidence="2">A125KOH2</strain>
    </source>
</reference>
<protein>
    <recommendedName>
        <fullName evidence="3">PAAR domain-containing protein</fullName>
    </recommendedName>
</protein>
<proteinExistence type="predicted"/>
<accession>A0A0T9RFR0</accession>
<evidence type="ECO:0008006" key="3">
    <source>
        <dbReference type="Google" id="ProtNLM"/>
    </source>
</evidence>
<name>A0A0T9RFR0_9GAMM</name>
<gene>
    <name evidence="1" type="ORF">ERS008529_04474</name>
</gene>